<organism evidence="1 2">
    <name type="scientific">Bradyrhizobium cosmicum</name>
    <dbReference type="NCBI Taxonomy" id="1404864"/>
    <lineage>
        <taxon>Bacteria</taxon>
        <taxon>Pseudomonadati</taxon>
        <taxon>Pseudomonadota</taxon>
        <taxon>Alphaproteobacteria</taxon>
        <taxon>Hyphomicrobiales</taxon>
        <taxon>Nitrobacteraceae</taxon>
        <taxon>Bradyrhizobium</taxon>
    </lineage>
</organism>
<protein>
    <submittedName>
        <fullName evidence="1">Uncharacterized protein</fullName>
    </submittedName>
</protein>
<proteinExistence type="predicted"/>
<reference evidence="1 2" key="1">
    <citation type="journal article" date="2012" name="Microbes Environ.">
        <title>Complete genome sequence of Bradyrhizobium sp. S23321: insights into symbiosis evolution in soil oligotrophs.</title>
        <authorList>
            <person name="Okubo T."/>
            <person name="Tsukui T."/>
            <person name="Maita H."/>
            <person name="Okamoto S."/>
            <person name="Oshima K."/>
            <person name="Fujisawa T."/>
            <person name="Saito A."/>
            <person name="Futamata H."/>
            <person name="Hattori R."/>
            <person name="Shimomura Y."/>
            <person name="Haruta S."/>
            <person name="Morimoto S."/>
            <person name="Wang Y."/>
            <person name="Sakai Y."/>
            <person name="Hattori M."/>
            <person name="Aizawa S."/>
            <person name="Nagashima K.V.P."/>
            <person name="Masuda S."/>
            <person name="Hattori T."/>
            <person name="Yamashita A."/>
            <person name="Bao Z."/>
            <person name="Hayatsu M."/>
            <person name="Kajiya-Kanegae H."/>
            <person name="Yoshinaga I."/>
            <person name="Sakamoto K."/>
            <person name="Toyota K."/>
            <person name="Nakao M."/>
            <person name="Kohara M."/>
            <person name="Anda M."/>
            <person name="Niwa R."/>
            <person name="Jung-Hwan P."/>
            <person name="Sameshima-Saito R."/>
            <person name="Tokuda S."/>
            <person name="Yamamoto S."/>
            <person name="Yamamoto S."/>
            <person name="Yokoyama T."/>
            <person name="Akutsu T."/>
            <person name="Nakamura Y."/>
            <person name="Nakahira-Yanaka Y."/>
            <person name="Takada Hoshino Y."/>
            <person name="Hirakawa H."/>
            <person name="Mitsui H."/>
            <person name="Terasawa K."/>
            <person name="Itakura M."/>
            <person name="Sato S."/>
            <person name="Ikeda-Ohtsubo W."/>
            <person name="Sakakura N."/>
            <person name="Kaminuma E."/>
            <person name="Minamisawa K."/>
        </authorList>
    </citation>
    <scope>NUCLEOTIDE SEQUENCE [LARGE SCALE GENOMIC DNA]</scope>
    <source>
        <strain evidence="1 2">S23321</strain>
    </source>
</reference>
<accession>A0AAI8MCP4</accession>
<dbReference type="AlphaFoldDB" id="A0AAI8MCP4"/>
<keyword evidence="2" id="KW-1185">Reference proteome</keyword>
<dbReference type="Proteomes" id="UP000007886">
    <property type="component" value="Chromosome"/>
</dbReference>
<name>A0AAI8MCP4_9BRAD</name>
<evidence type="ECO:0000313" key="2">
    <source>
        <dbReference type="Proteomes" id="UP000007886"/>
    </source>
</evidence>
<dbReference type="KEGG" id="brs:S23_27970"/>
<dbReference type="RefSeq" id="WP_015685329.1">
    <property type="nucleotide sequence ID" value="NC_017082.1"/>
</dbReference>
<evidence type="ECO:0000313" key="1">
    <source>
        <dbReference type="EMBL" id="BAL76009.1"/>
    </source>
</evidence>
<gene>
    <name evidence="1" type="ORF">S23_27970</name>
</gene>
<dbReference type="EMBL" id="AP012279">
    <property type="protein sequence ID" value="BAL76009.1"/>
    <property type="molecule type" value="Genomic_DNA"/>
</dbReference>
<sequence length="246" mass="26595">MAAIEFPRALLREKSHAWNMAGAAVAGGPAIAGTGTLTRSDGGGYWTCQMSDIALAGRAGMLDRGRDRQRKSTLLWRAIRQIAGGGVNSLVVPRNDARFRPWPAGLPQGAAAIIPHSDTSLFVDGAGYYQSVIDIIAGGDADLRDTELDIVVNYAGELIGGESFSIEHPTWGWRMYEIATVEMASNSEGTITFNPPLREDVAVGTRLEFDRPRCLMRLAQPSSMNLTVQPWTFNNASVDFVEAPIT</sequence>